<dbReference type="SUPFAM" id="SSF158472">
    <property type="entry name" value="HAMP domain-like"/>
    <property type="match status" value="1"/>
</dbReference>
<evidence type="ECO:0000256" key="1">
    <source>
        <dbReference type="ARBA" id="ARBA00004651"/>
    </source>
</evidence>
<evidence type="ECO:0000313" key="9">
    <source>
        <dbReference type="EMBL" id="QHT59078.1"/>
    </source>
</evidence>
<dbReference type="SUPFAM" id="SSF55874">
    <property type="entry name" value="ATPase domain of HSP90 chaperone/DNA topoisomerase II/histidine kinase"/>
    <property type="match status" value="1"/>
</dbReference>
<keyword evidence="6 7" id="KW-0472">Membrane</keyword>
<dbReference type="GO" id="GO:0005886">
    <property type="term" value="C:plasma membrane"/>
    <property type="evidence" value="ECO:0007669"/>
    <property type="project" value="UniProtKB-SubCell"/>
</dbReference>
<dbReference type="InterPro" id="IPR050640">
    <property type="entry name" value="Bact_2-comp_sensor_kinase"/>
</dbReference>
<dbReference type="Gene3D" id="3.30.565.10">
    <property type="entry name" value="Histidine kinase-like ATPase, C-terminal domain"/>
    <property type="match status" value="1"/>
</dbReference>
<gene>
    <name evidence="9" type="ORF">GXP70_03285</name>
</gene>
<dbReference type="Pfam" id="PF00672">
    <property type="entry name" value="HAMP"/>
    <property type="match status" value="1"/>
</dbReference>
<keyword evidence="2" id="KW-1003">Cell membrane</keyword>
<dbReference type="KEGG" id="plyc:GXP70_03285"/>
<keyword evidence="7" id="KW-1133">Transmembrane helix</keyword>
<feature type="transmembrane region" description="Helical" evidence="7">
    <location>
        <begin position="268"/>
        <end position="287"/>
    </location>
</feature>
<dbReference type="RefSeq" id="WP_162355146.1">
    <property type="nucleotide sequence ID" value="NZ_CP048209.1"/>
</dbReference>
<protein>
    <submittedName>
        <fullName evidence="9">Two-component sensor histidine kinase</fullName>
    </submittedName>
</protein>
<dbReference type="Pfam" id="PF02518">
    <property type="entry name" value="HATPase_c"/>
    <property type="match status" value="1"/>
</dbReference>
<comment type="subcellular location">
    <subcellularLocation>
        <location evidence="1">Cell membrane</location>
        <topology evidence="1">Multi-pass membrane protein</topology>
    </subcellularLocation>
</comment>
<dbReference type="InterPro" id="IPR036890">
    <property type="entry name" value="HATPase_C_sf"/>
</dbReference>
<proteinExistence type="predicted"/>
<name>A0A6C0FPM6_9BACL</name>
<dbReference type="CDD" id="cd06225">
    <property type="entry name" value="HAMP"/>
    <property type="match status" value="1"/>
</dbReference>
<keyword evidence="3" id="KW-0597">Phosphoprotein</keyword>
<evidence type="ECO:0000256" key="6">
    <source>
        <dbReference type="ARBA" id="ARBA00023136"/>
    </source>
</evidence>
<feature type="domain" description="HAMP" evidence="8">
    <location>
        <begin position="289"/>
        <end position="341"/>
    </location>
</feature>
<dbReference type="PANTHER" id="PTHR34220:SF7">
    <property type="entry name" value="SENSOR HISTIDINE KINASE YPDA"/>
    <property type="match status" value="1"/>
</dbReference>
<dbReference type="Proteomes" id="UP000476064">
    <property type="component" value="Chromosome"/>
</dbReference>
<dbReference type="Pfam" id="PF06580">
    <property type="entry name" value="His_kinase"/>
    <property type="match status" value="1"/>
</dbReference>
<evidence type="ECO:0000256" key="3">
    <source>
        <dbReference type="ARBA" id="ARBA00022553"/>
    </source>
</evidence>
<keyword evidence="7" id="KW-0812">Transmembrane</keyword>
<evidence type="ECO:0000256" key="2">
    <source>
        <dbReference type="ARBA" id="ARBA00022475"/>
    </source>
</evidence>
<keyword evidence="10" id="KW-1185">Reference proteome</keyword>
<organism evidence="9 10">
    <name type="scientific">Paenibacillus lycopersici</name>
    <dbReference type="NCBI Taxonomy" id="2704462"/>
    <lineage>
        <taxon>Bacteria</taxon>
        <taxon>Bacillati</taxon>
        <taxon>Bacillota</taxon>
        <taxon>Bacilli</taxon>
        <taxon>Bacillales</taxon>
        <taxon>Paenibacillaceae</taxon>
        <taxon>Paenibacillus</taxon>
    </lineage>
</organism>
<keyword evidence="5 9" id="KW-0418">Kinase</keyword>
<dbReference type="Gene3D" id="6.10.340.10">
    <property type="match status" value="1"/>
</dbReference>
<evidence type="ECO:0000256" key="5">
    <source>
        <dbReference type="ARBA" id="ARBA00022777"/>
    </source>
</evidence>
<dbReference type="PROSITE" id="PS50885">
    <property type="entry name" value="HAMP"/>
    <property type="match status" value="1"/>
</dbReference>
<evidence type="ECO:0000313" key="10">
    <source>
        <dbReference type="Proteomes" id="UP000476064"/>
    </source>
</evidence>
<dbReference type="AlphaFoldDB" id="A0A6C0FPM6"/>
<keyword evidence="4" id="KW-0808">Transferase</keyword>
<evidence type="ECO:0000256" key="7">
    <source>
        <dbReference type="SAM" id="Phobius"/>
    </source>
</evidence>
<dbReference type="EMBL" id="CP048209">
    <property type="protein sequence ID" value="QHT59078.1"/>
    <property type="molecule type" value="Genomic_DNA"/>
</dbReference>
<dbReference type="InterPro" id="IPR003594">
    <property type="entry name" value="HATPase_dom"/>
</dbReference>
<evidence type="ECO:0000259" key="8">
    <source>
        <dbReference type="PROSITE" id="PS50885"/>
    </source>
</evidence>
<sequence>MLPVVAFLIANTLYAKNVVRDKVSETYRSTLDIFGDKTDRSLNEISNYVNKMAVLDYDIGLLSSFPYGSDYYYLTKIRIQNKLQRDIVFYSPVDTLFVYSANDMFFSTTSTYSRLKALLTDRVAGIVKSAATDKSDNWQTWHDSRLEGEDFLVHVTEVPNSAIYVGAIVPISELVNQLSIQWKDGDIGESAIYSNDGRRLGDDVDGGWFPLADKRALQNDQPYHYVTDPQTKRRYLVMSRPSAHADFTTSILVPESYILQALPFYQKATYFMTFGLVFIFALYLLFIRHMLFKPLQLLIGGMRKLTFGNLDVRLETNNTIEFVFMANAFNTMAKQIKELKIGMYEEQLRAQKFELKQLQAQINPHFYMNSLNIIYNYAALKDTDSVKKMSLHLADYFRFIMRVNRDLITLEEELKHIGNYMDIQKFRFPNKLSCDIDVSPSLLSLALPALTVQPFVENAIIHGFANHRKPFAITIRGHAFHEGQAAFLLLTIEDSGAGFPEEVLKRVNDGDASAVPENASGGLGIMNVIQRLRLRYEGMAGVRLYTAAGGGAGVRVILPIAEEKELTVATEKENAHAL</sequence>
<dbReference type="GO" id="GO:0000155">
    <property type="term" value="F:phosphorelay sensor kinase activity"/>
    <property type="evidence" value="ECO:0007669"/>
    <property type="project" value="InterPro"/>
</dbReference>
<reference evidence="9 10" key="1">
    <citation type="submission" date="2020-01" db="EMBL/GenBank/DDBJ databases">
        <title>Paenibacillus sp. nov., isolated from tomato rhizosphere.</title>
        <authorList>
            <person name="Weon H.-Y."/>
            <person name="Lee S.A."/>
        </authorList>
    </citation>
    <scope>NUCLEOTIDE SEQUENCE [LARGE SCALE GENOMIC DNA]</scope>
    <source>
        <strain evidence="9 10">12200R-189</strain>
    </source>
</reference>
<dbReference type="PANTHER" id="PTHR34220">
    <property type="entry name" value="SENSOR HISTIDINE KINASE YPDA"/>
    <property type="match status" value="1"/>
</dbReference>
<evidence type="ECO:0000256" key="4">
    <source>
        <dbReference type="ARBA" id="ARBA00022679"/>
    </source>
</evidence>
<dbReference type="InterPro" id="IPR003660">
    <property type="entry name" value="HAMP_dom"/>
</dbReference>
<dbReference type="InterPro" id="IPR010559">
    <property type="entry name" value="Sig_transdc_His_kin_internal"/>
</dbReference>
<accession>A0A6C0FPM6</accession>